<dbReference type="PANTHER" id="PTHR45934">
    <property type="entry name" value="FAD/NAD(P)-BINDING OXIDOREDUCTASE FAMILY PROTEIN"/>
    <property type="match status" value="1"/>
</dbReference>
<organism evidence="5 6">
    <name type="scientific">Salvia divinorum</name>
    <name type="common">Maria pastora</name>
    <name type="synonym">Diviner's sage</name>
    <dbReference type="NCBI Taxonomy" id="28513"/>
    <lineage>
        <taxon>Eukaryota</taxon>
        <taxon>Viridiplantae</taxon>
        <taxon>Streptophyta</taxon>
        <taxon>Embryophyta</taxon>
        <taxon>Tracheophyta</taxon>
        <taxon>Spermatophyta</taxon>
        <taxon>Magnoliopsida</taxon>
        <taxon>eudicotyledons</taxon>
        <taxon>Gunneridae</taxon>
        <taxon>Pentapetalae</taxon>
        <taxon>asterids</taxon>
        <taxon>lamiids</taxon>
        <taxon>Lamiales</taxon>
        <taxon>Lamiaceae</taxon>
        <taxon>Nepetoideae</taxon>
        <taxon>Mentheae</taxon>
        <taxon>Salviinae</taxon>
        <taxon>Salvia</taxon>
        <taxon>Salvia subgen. Calosphace</taxon>
    </lineage>
</organism>
<dbReference type="Pfam" id="PF01494">
    <property type="entry name" value="FAD_binding_3"/>
    <property type="match status" value="1"/>
</dbReference>
<keyword evidence="2" id="KW-0503">Monooxygenase</keyword>
<sequence>MEPAIHEQDILVVGGGIAGLTTALGLHRLGIQSLVLESSDELRSTGFALTMWTNAWTALDAVGIGDAMRAKSLPIQGFQVGCLGSSSSETDFKLGKFESRCVRRTDLLELLERELPQESVRYSSKIVNIEESGNFKLVHLADGSVYRAKALLGCDGVNSMVAKWLGLKNPISAGRAAIRGYVIYPEGHGFESKLYAYFGGGVRLGFAPCDDKGIYWFCTFTASLFEYDERERDPMKMKQFVMSKIGSAKNHVLDVVERTKLDSVSLAHLKFRSPWDILFGNIVKKGVCVVGDALHPMTPDLGQGACSAIEDSVVLARCLGEALSQVGDEDYVKMEKGLYRFGKERRWRSFSLVSTAYVVGILQETDNIFVSFFRKMFLSKFTVEPFVRMADFDCGNLLLTST</sequence>
<gene>
    <name evidence="5" type="ORF">AAHA92_12559</name>
</gene>
<evidence type="ECO:0000256" key="2">
    <source>
        <dbReference type="ARBA" id="ARBA00023033"/>
    </source>
</evidence>
<keyword evidence="6" id="KW-1185">Reference proteome</keyword>
<evidence type="ECO:0000259" key="4">
    <source>
        <dbReference type="Pfam" id="PF01494"/>
    </source>
</evidence>
<proteinExistence type="inferred from homology"/>
<reference evidence="5 6" key="1">
    <citation type="submission" date="2024-06" db="EMBL/GenBank/DDBJ databases">
        <title>A chromosome level genome sequence of Diviner's sage (Salvia divinorum).</title>
        <authorList>
            <person name="Ford S.A."/>
            <person name="Ro D.-K."/>
            <person name="Ness R.W."/>
            <person name="Phillips M.A."/>
        </authorList>
    </citation>
    <scope>NUCLEOTIDE SEQUENCE [LARGE SCALE GENOMIC DNA]</scope>
    <source>
        <strain evidence="5">SAF-2024a</strain>
        <tissue evidence="5">Leaf</tissue>
    </source>
</reference>
<dbReference type="Proteomes" id="UP001567538">
    <property type="component" value="Unassembled WGS sequence"/>
</dbReference>
<comment type="similarity">
    <text evidence="3">Belongs to the 3-hydroxybenzoate 6-hydroxylase family.</text>
</comment>
<dbReference type="AlphaFoldDB" id="A0ABD1HP03"/>
<dbReference type="PANTHER" id="PTHR45934:SF28">
    <property type="entry name" value="OS03G0153100 PROTEIN"/>
    <property type="match status" value="1"/>
</dbReference>
<dbReference type="InterPro" id="IPR044560">
    <property type="entry name" value="MOase"/>
</dbReference>
<dbReference type="InterPro" id="IPR002938">
    <property type="entry name" value="FAD-bd"/>
</dbReference>
<dbReference type="PRINTS" id="PR00420">
    <property type="entry name" value="RNGMNOXGNASE"/>
</dbReference>
<dbReference type="SUPFAM" id="SSF51905">
    <property type="entry name" value="FAD/NAD(P)-binding domain"/>
    <property type="match status" value="1"/>
</dbReference>
<evidence type="ECO:0000313" key="6">
    <source>
        <dbReference type="Proteomes" id="UP001567538"/>
    </source>
</evidence>
<protein>
    <submittedName>
        <fullName evidence="5">Monooxygenase 2-like</fullName>
    </submittedName>
</protein>
<dbReference type="EMBL" id="JBEAFC010000005">
    <property type="protein sequence ID" value="KAL1557018.1"/>
    <property type="molecule type" value="Genomic_DNA"/>
</dbReference>
<comment type="caution">
    <text evidence="5">The sequence shown here is derived from an EMBL/GenBank/DDBJ whole genome shotgun (WGS) entry which is preliminary data.</text>
</comment>
<feature type="domain" description="FAD-binding" evidence="4">
    <location>
        <begin position="8"/>
        <end position="329"/>
    </location>
</feature>
<dbReference type="GO" id="GO:0004497">
    <property type="term" value="F:monooxygenase activity"/>
    <property type="evidence" value="ECO:0007669"/>
    <property type="project" value="UniProtKB-KW"/>
</dbReference>
<evidence type="ECO:0000313" key="5">
    <source>
        <dbReference type="EMBL" id="KAL1557018.1"/>
    </source>
</evidence>
<accession>A0ABD1HP03</accession>
<evidence type="ECO:0000256" key="1">
    <source>
        <dbReference type="ARBA" id="ARBA00023002"/>
    </source>
</evidence>
<keyword evidence="1" id="KW-0560">Oxidoreductase</keyword>
<name>A0ABD1HP03_SALDI</name>
<dbReference type="InterPro" id="IPR036188">
    <property type="entry name" value="FAD/NAD-bd_sf"/>
</dbReference>
<evidence type="ECO:0000256" key="3">
    <source>
        <dbReference type="ARBA" id="ARBA00024018"/>
    </source>
</evidence>
<dbReference type="Gene3D" id="3.50.50.60">
    <property type="entry name" value="FAD/NAD(P)-binding domain"/>
    <property type="match status" value="1"/>
</dbReference>